<dbReference type="InterPro" id="IPR005828">
    <property type="entry name" value="MFS_sugar_transport-like"/>
</dbReference>
<dbReference type="EMBL" id="JAERRB010000017">
    <property type="protein sequence ID" value="MBL0745516.1"/>
    <property type="molecule type" value="Genomic_DNA"/>
</dbReference>
<keyword evidence="4 8" id="KW-0812">Transmembrane</keyword>
<evidence type="ECO:0000256" key="3">
    <source>
        <dbReference type="ARBA" id="ARBA00022448"/>
    </source>
</evidence>
<evidence type="ECO:0000313" key="10">
    <source>
        <dbReference type="EMBL" id="MBL0745516.1"/>
    </source>
</evidence>
<feature type="domain" description="Major facilitator superfamily (MFS) profile" evidence="9">
    <location>
        <begin position="10"/>
        <end position="427"/>
    </location>
</feature>
<dbReference type="PANTHER" id="PTHR48023">
    <property type="entry name" value="D-XYLOSE-PROTON SYMPORTER-LIKE 2"/>
    <property type="match status" value="1"/>
</dbReference>
<feature type="transmembrane region" description="Helical" evidence="8">
    <location>
        <begin position="163"/>
        <end position="184"/>
    </location>
</feature>
<feature type="transmembrane region" description="Helical" evidence="8">
    <location>
        <begin position="7"/>
        <end position="28"/>
    </location>
</feature>
<dbReference type="PRINTS" id="PR00171">
    <property type="entry name" value="SUGRTRNSPORT"/>
</dbReference>
<keyword evidence="5 8" id="KW-1133">Transmembrane helix</keyword>
<dbReference type="Proteomes" id="UP000613030">
    <property type="component" value="Unassembled WGS sequence"/>
</dbReference>
<dbReference type="PANTHER" id="PTHR48023:SF4">
    <property type="entry name" value="D-XYLOSE-PROTON SYMPORTER-LIKE 2"/>
    <property type="match status" value="1"/>
</dbReference>
<evidence type="ECO:0000313" key="11">
    <source>
        <dbReference type="Proteomes" id="UP000613030"/>
    </source>
</evidence>
<feature type="transmembrane region" description="Helical" evidence="8">
    <location>
        <begin position="337"/>
        <end position="361"/>
    </location>
</feature>
<feature type="transmembrane region" description="Helical" evidence="8">
    <location>
        <begin position="373"/>
        <end position="399"/>
    </location>
</feature>
<dbReference type="PROSITE" id="PS00216">
    <property type="entry name" value="SUGAR_TRANSPORT_1"/>
    <property type="match status" value="2"/>
</dbReference>
<feature type="transmembrane region" description="Helical" evidence="8">
    <location>
        <begin position="280"/>
        <end position="302"/>
    </location>
</feature>
<keyword evidence="6 8" id="KW-0472">Membrane</keyword>
<feature type="transmembrane region" description="Helical" evidence="8">
    <location>
        <begin position="75"/>
        <end position="95"/>
    </location>
</feature>
<keyword evidence="11" id="KW-1185">Reference proteome</keyword>
<feature type="transmembrane region" description="Helical" evidence="8">
    <location>
        <begin position="234"/>
        <end position="255"/>
    </location>
</feature>
<feature type="transmembrane region" description="Helical" evidence="8">
    <location>
        <begin position="405"/>
        <end position="423"/>
    </location>
</feature>
<evidence type="ECO:0000256" key="6">
    <source>
        <dbReference type="ARBA" id="ARBA00023136"/>
    </source>
</evidence>
<dbReference type="Gene3D" id="1.20.1250.20">
    <property type="entry name" value="MFS general substrate transporter like domains"/>
    <property type="match status" value="2"/>
</dbReference>
<comment type="caution">
    <text evidence="10">The sequence shown here is derived from an EMBL/GenBank/DDBJ whole genome shotgun (WGS) entry which is preliminary data.</text>
</comment>
<organism evidence="10 11">
    <name type="scientific">Chryseolinea lacunae</name>
    <dbReference type="NCBI Taxonomy" id="2801331"/>
    <lineage>
        <taxon>Bacteria</taxon>
        <taxon>Pseudomonadati</taxon>
        <taxon>Bacteroidota</taxon>
        <taxon>Cytophagia</taxon>
        <taxon>Cytophagales</taxon>
        <taxon>Fulvivirgaceae</taxon>
        <taxon>Chryseolinea</taxon>
    </lineage>
</organism>
<name>A0ABS1L1C7_9BACT</name>
<dbReference type="InterPro" id="IPR050820">
    <property type="entry name" value="MFS_Sugar_Transporter"/>
</dbReference>
<dbReference type="InterPro" id="IPR003663">
    <property type="entry name" value="Sugar/inositol_transpt"/>
</dbReference>
<feature type="transmembrane region" description="Helical" evidence="8">
    <location>
        <begin position="135"/>
        <end position="157"/>
    </location>
</feature>
<evidence type="ECO:0000256" key="7">
    <source>
        <dbReference type="RuleBase" id="RU003346"/>
    </source>
</evidence>
<dbReference type="Pfam" id="PF00083">
    <property type="entry name" value="Sugar_tr"/>
    <property type="match status" value="1"/>
</dbReference>
<feature type="transmembrane region" description="Helical" evidence="8">
    <location>
        <begin position="48"/>
        <end position="68"/>
    </location>
</feature>
<feature type="transmembrane region" description="Helical" evidence="8">
    <location>
        <begin position="309"/>
        <end position="331"/>
    </location>
</feature>
<dbReference type="PROSITE" id="PS50850">
    <property type="entry name" value="MFS"/>
    <property type="match status" value="1"/>
</dbReference>
<evidence type="ECO:0000256" key="5">
    <source>
        <dbReference type="ARBA" id="ARBA00022989"/>
    </source>
</evidence>
<dbReference type="InterPro" id="IPR005829">
    <property type="entry name" value="Sugar_transporter_CS"/>
</dbReference>
<comment type="subcellular location">
    <subcellularLocation>
        <location evidence="1">Membrane</location>
        <topology evidence="1">Multi-pass membrane protein</topology>
    </subcellularLocation>
</comment>
<accession>A0ABS1L1C7</accession>
<dbReference type="InterPro" id="IPR036259">
    <property type="entry name" value="MFS_trans_sf"/>
</dbReference>
<keyword evidence="3 7" id="KW-0813">Transport</keyword>
<evidence type="ECO:0000256" key="2">
    <source>
        <dbReference type="ARBA" id="ARBA00010992"/>
    </source>
</evidence>
<evidence type="ECO:0000256" key="1">
    <source>
        <dbReference type="ARBA" id="ARBA00004141"/>
    </source>
</evidence>
<dbReference type="RefSeq" id="WP_202015993.1">
    <property type="nucleotide sequence ID" value="NZ_JAERRB010000017.1"/>
</dbReference>
<protein>
    <submittedName>
        <fullName evidence="10">Sugar porter family MFS transporter</fullName>
    </submittedName>
</protein>
<evidence type="ECO:0000256" key="4">
    <source>
        <dbReference type="ARBA" id="ARBA00022692"/>
    </source>
</evidence>
<reference evidence="10 11" key="1">
    <citation type="submission" date="2021-01" db="EMBL/GenBank/DDBJ databases">
        <title>Chryseolinea sp. Jin1 Genome sequencing and assembly.</title>
        <authorList>
            <person name="Kim I."/>
        </authorList>
    </citation>
    <scope>NUCLEOTIDE SEQUENCE [LARGE SCALE GENOMIC DNA]</scope>
    <source>
        <strain evidence="10 11">Jin1</strain>
    </source>
</reference>
<gene>
    <name evidence="10" type="ORF">JI741_30065</name>
</gene>
<dbReference type="PROSITE" id="PS00217">
    <property type="entry name" value="SUGAR_TRANSPORT_2"/>
    <property type="match status" value="1"/>
</dbReference>
<dbReference type="InterPro" id="IPR020846">
    <property type="entry name" value="MFS_dom"/>
</dbReference>
<proteinExistence type="inferred from homology"/>
<sequence length="441" mass="48700">MTQRYYVFLISSVAAFGGLLFGFDIAIFSGTIPFIQSYYHLSEAQLGWTGSSLYVGCIIGTLITGPFAEAFGRKLPLIIAAAIFMVSSVFMGWSSTHSALIVWRIIAGIGVGAASMLSPVYIAEVSPAAIRGRMVSINQLTIVTGILLAYFSNYILADVENNWRWMFASGAIPSLLFFVFVFMVPESPRWLVSKGKLKKANAILSKIAGDEAVQEIALIQSRIQKEVKGKFSDLLAPGVLFMVMLGITLAVFQQISGANAIFFYAPIIFEKAGMNVKDQLFQQIMIGAINLIFTVVAMLLVDKLGRKKLMLAGSSLMALWLFLVGICYYYSLFDGYLLSFFVLAFIATYAATLAPVTWVLISEIFPSKVRTLAVSISTGMLWVACFALAYGFPVLIAVLDAPQTFFLFSFVCLTYFFILWKFAPETKGKTLEQFEMETIRH</sequence>
<feature type="transmembrane region" description="Helical" evidence="8">
    <location>
        <begin position="101"/>
        <end position="123"/>
    </location>
</feature>
<comment type="similarity">
    <text evidence="2 7">Belongs to the major facilitator superfamily. Sugar transporter (TC 2.A.1.1) family.</text>
</comment>
<evidence type="ECO:0000256" key="8">
    <source>
        <dbReference type="SAM" id="Phobius"/>
    </source>
</evidence>
<evidence type="ECO:0000259" key="9">
    <source>
        <dbReference type="PROSITE" id="PS50850"/>
    </source>
</evidence>
<dbReference type="NCBIfam" id="TIGR00879">
    <property type="entry name" value="SP"/>
    <property type="match status" value="1"/>
</dbReference>
<dbReference type="SUPFAM" id="SSF103473">
    <property type="entry name" value="MFS general substrate transporter"/>
    <property type="match status" value="1"/>
</dbReference>